<feature type="transmembrane region" description="Helical" evidence="1">
    <location>
        <begin position="17"/>
        <end position="38"/>
    </location>
</feature>
<evidence type="ECO:0000256" key="1">
    <source>
        <dbReference type="SAM" id="Phobius"/>
    </source>
</evidence>
<name>A0A255YWZ9_9FLAO</name>
<keyword evidence="1" id="KW-0812">Transmembrane</keyword>
<sequence length="80" mass="9203">MFNPKSMNREISNRRDILAMVLIGFSFLAIIVISVLYFKEPENSEHVKNLFNALLPLMSTWIGTVLAFYFGREAQLGCKF</sequence>
<keyword evidence="1" id="KW-1133">Transmembrane helix</keyword>
<gene>
    <name evidence="2" type="ORF">CHU92_13690</name>
</gene>
<comment type="caution">
    <text evidence="2">The sequence shown here is derived from an EMBL/GenBank/DDBJ whole genome shotgun (WGS) entry which is preliminary data.</text>
</comment>
<feature type="transmembrane region" description="Helical" evidence="1">
    <location>
        <begin position="50"/>
        <end position="70"/>
    </location>
</feature>
<protein>
    <submittedName>
        <fullName evidence="2">Uncharacterized protein</fullName>
    </submittedName>
</protein>
<keyword evidence="1" id="KW-0472">Membrane</keyword>
<proteinExistence type="predicted"/>
<reference evidence="2 3" key="1">
    <citation type="submission" date="2017-07" db="EMBL/GenBank/DDBJ databases">
        <title>Flavobacterium cyanobacteriorum sp. nov., isolated from cyanobacterial aggregates in a eutrophic lake.</title>
        <authorList>
            <person name="Cai H."/>
        </authorList>
    </citation>
    <scope>NUCLEOTIDE SEQUENCE [LARGE SCALE GENOMIC DNA]</scope>
    <source>
        <strain evidence="2 3">TH021</strain>
    </source>
</reference>
<evidence type="ECO:0000313" key="3">
    <source>
        <dbReference type="Proteomes" id="UP000216605"/>
    </source>
</evidence>
<organism evidence="2 3">
    <name type="scientific">Flavobacterium cyanobacteriorum</name>
    <dbReference type="NCBI Taxonomy" id="2022802"/>
    <lineage>
        <taxon>Bacteria</taxon>
        <taxon>Pseudomonadati</taxon>
        <taxon>Bacteroidota</taxon>
        <taxon>Flavobacteriia</taxon>
        <taxon>Flavobacteriales</taxon>
        <taxon>Flavobacteriaceae</taxon>
        <taxon>Flavobacterium</taxon>
    </lineage>
</organism>
<dbReference type="Proteomes" id="UP000216605">
    <property type="component" value="Unassembled WGS sequence"/>
</dbReference>
<accession>A0A255YWZ9</accession>
<keyword evidence="3" id="KW-1185">Reference proteome</keyword>
<dbReference type="AlphaFoldDB" id="A0A255YWZ9"/>
<dbReference type="EMBL" id="NOXV01000301">
    <property type="protein sequence ID" value="OYQ33185.1"/>
    <property type="molecule type" value="Genomic_DNA"/>
</dbReference>
<evidence type="ECO:0000313" key="2">
    <source>
        <dbReference type="EMBL" id="OYQ33185.1"/>
    </source>
</evidence>